<dbReference type="GO" id="GO:0003677">
    <property type="term" value="F:DNA binding"/>
    <property type="evidence" value="ECO:0007669"/>
    <property type="project" value="UniProtKB-KW"/>
</dbReference>
<dbReference type="InterPro" id="IPR014757">
    <property type="entry name" value="Tscrpt_reg_IclR_C"/>
</dbReference>
<reference evidence="6 7" key="1">
    <citation type="journal article" date="2019" name="Int. J. Syst. Evol. Microbiol.">
        <title>The Global Catalogue of Microorganisms (GCM) 10K type strain sequencing project: providing services to taxonomists for standard genome sequencing and annotation.</title>
        <authorList>
            <consortium name="The Broad Institute Genomics Platform"/>
            <consortium name="The Broad Institute Genome Sequencing Center for Infectious Disease"/>
            <person name="Wu L."/>
            <person name="Ma J."/>
        </authorList>
    </citation>
    <scope>NUCLEOTIDE SEQUENCE [LARGE SCALE GENOMIC DNA]</scope>
    <source>
        <strain evidence="6 7">NBRC 111368</strain>
    </source>
</reference>
<organism evidence="6 7">
    <name type="scientific">Halobium palmae</name>
    <dbReference type="NCBI Taxonomy" id="1776492"/>
    <lineage>
        <taxon>Archaea</taxon>
        <taxon>Methanobacteriati</taxon>
        <taxon>Methanobacteriota</taxon>
        <taxon>Stenosarchaea group</taxon>
        <taxon>Halobacteria</taxon>
        <taxon>Halobacteriales</taxon>
        <taxon>Haloferacaceae</taxon>
        <taxon>Halobium</taxon>
    </lineage>
</organism>
<proteinExistence type="predicted"/>
<dbReference type="SMART" id="SM00346">
    <property type="entry name" value="HTH_ICLR"/>
    <property type="match status" value="1"/>
</dbReference>
<comment type="caution">
    <text evidence="6">The sequence shown here is derived from an EMBL/GenBank/DDBJ whole genome shotgun (WGS) entry which is preliminary data.</text>
</comment>
<dbReference type="InterPro" id="IPR050707">
    <property type="entry name" value="HTH_MetabolicPath_Reg"/>
</dbReference>
<evidence type="ECO:0000256" key="3">
    <source>
        <dbReference type="ARBA" id="ARBA00023163"/>
    </source>
</evidence>
<evidence type="ECO:0000256" key="2">
    <source>
        <dbReference type="ARBA" id="ARBA00023125"/>
    </source>
</evidence>
<dbReference type="PROSITE" id="PS51078">
    <property type="entry name" value="ICLR_ED"/>
    <property type="match status" value="1"/>
</dbReference>
<dbReference type="InterPro" id="IPR029016">
    <property type="entry name" value="GAF-like_dom_sf"/>
</dbReference>
<dbReference type="Pfam" id="PF01614">
    <property type="entry name" value="IclR_C"/>
    <property type="match status" value="1"/>
</dbReference>
<dbReference type="PANTHER" id="PTHR30136:SF35">
    <property type="entry name" value="HTH-TYPE TRANSCRIPTIONAL REGULATOR RV1719"/>
    <property type="match status" value="1"/>
</dbReference>
<dbReference type="EMBL" id="JBHSWU010000001">
    <property type="protein sequence ID" value="MFC6722915.1"/>
    <property type="molecule type" value="Genomic_DNA"/>
</dbReference>
<evidence type="ECO:0000313" key="7">
    <source>
        <dbReference type="Proteomes" id="UP001596328"/>
    </source>
</evidence>
<keyword evidence="3" id="KW-0804">Transcription</keyword>
<dbReference type="PROSITE" id="PS51077">
    <property type="entry name" value="HTH_ICLR"/>
    <property type="match status" value="1"/>
</dbReference>
<evidence type="ECO:0000256" key="1">
    <source>
        <dbReference type="ARBA" id="ARBA00023015"/>
    </source>
</evidence>
<dbReference type="SUPFAM" id="SSF55781">
    <property type="entry name" value="GAF domain-like"/>
    <property type="match status" value="1"/>
</dbReference>
<sequence length="255" mass="28463">MPEEPTGSGRIKTLEKGFRIIEIIEDEESATLTEVADRMDIARSTVHDYLTTLLDLEYLVKTNGNYHLGLKFARLGTNATEIVPLSSFVTPYLERLADETGETVWFLVEEFGLAVYLGHAEGEQGIKTEHFVGGRSHLHCHAGGKAILAQLPETRVNEIIDRHGLPKITENTITSQEALFEELKRIREQNYAQNYSEQLEETRAVSAAIVIEGDVLGAISVGGPAHRLRGERFDEELPSQVMSTVNEIKLNQIYS</sequence>
<dbReference type="AlphaFoldDB" id="A0ABD5RUG7"/>
<protein>
    <submittedName>
        <fullName evidence="6">IclR family transcriptional regulator</fullName>
    </submittedName>
</protein>
<dbReference type="Pfam" id="PF09339">
    <property type="entry name" value="HTH_IclR"/>
    <property type="match status" value="1"/>
</dbReference>
<evidence type="ECO:0000259" key="4">
    <source>
        <dbReference type="PROSITE" id="PS51077"/>
    </source>
</evidence>
<dbReference type="InterPro" id="IPR036390">
    <property type="entry name" value="WH_DNA-bd_sf"/>
</dbReference>
<name>A0ABD5RUG7_9EURY</name>
<keyword evidence="7" id="KW-1185">Reference proteome</keyword>
<dbReference type="InterPro" id="IPR005471">
    <property type="entry name" value="Tscrpt_reg_IclR_N"/>
</dbReference>
<evidence type="ECO:0000313" key="6">
    <source>
        <dbReference type="EMBL" id="MFC6722915.1"/>
    </source>
</evidence>
<feature type="domain" description="HTH iclR-type" evidence="4">
    <location>
        <begin position="11"/>
        <end position="70"/>
    </location>
</feature>
<keyword evidence="2" id="KW-0238">DNA-binding</keyword>
<dbReference type="Gene3D" id="3.30.450.40">
    <property type="match status" value="1"/>
</dbReference>
<dbReference type="Gene3D" id="1.10.10.10">
    <property type="entry name" value="Winged helix-like DNA-binding domain superfamily/Winged helix DNA-binding domain"/>
    <property type="match status" value="1"/>
</dbReference>
<dbReference type="Proteomes" id="UP001596328">
    <property type="component" value="Unassembled WGS sequence"/>
</dbReference>
<dbReference type="InterPro" id="IPR036388">
    <property type="entry name" value="WH-like_DNA-bd_sf"/>
</dbReference>
<dbReference type="GO" id="GO:0006355">
    <property type="term" value="P:regulation of DNA-templated transcription"/>
    <property type="evidence" value="ECO:0007669"/>
    <property type="project" value="UniProtKB-ARBA"/>
</dbReference>
<accession>A0ABD5RUG7</accession>
<evidence type="ECO:0000259" key="5">
    <source>
        <dbReference type="PROSITE" id="PS51078"/>
    </source>
</evidence>
<feature type="domain" description="IclR-ED" evidence="5">
    <location>
        <begin position="71"/>
        <end position="254"/>
    </location>
</feature>
<gene>
    <name evidence="6" type="ORF">ACFQE1_00570</name>
</gene>
<keyword evidence="1" id="KW-0805">Transcription regulation</keyword>
<dbReference type="PANTHER" id="PTHR30136">
    <property type="entry name" value="HELIX-TURN-HELIX TRANSCRIPTIONAL REGULATOR, ICLR FAMILY"/>
    <property type="match status" value="1"/>
</dbReference>
<dbReference type="SUPFAM" id="SSF46785">
    <property type="entry name" value="Winged helix' DNA-binding domain"/>
    <property type="match status" value="1"/>
</dbReference>